<name>A0A4R7NV74_9GAMM</name>
<comment type="caution">
    <text evidence="1">The sequence shown here is derived from an EMBL/GenBank/DDBJ whole genome shotgun (WGS) entry which is preliminary data.</text>
</comment>
<organism evidence="1 2">
    <name type="scientific">Panacagrimonas perspica</name>
    <dbReference type="NCBI Taxonomy" id="381431"/>
    <lineage>
        <taxon>Bacteria</taxon>
        <taxon>Pseudomonadati</taxon>
        <taxon>Pseudomonadota</taxon>
        <taxon>Gammaproteobacteria</taxon>
        <taxon>Nevskiales</taxon>
        <taxon>Nevskiaceae</taxon>
        <taxon>Panacagrimonas</taxon>
    </lineage>
</organism>
<proteinExistence type="predicted"/>
<dbReference type="EMBL" id="SOBT01000012">
    <property type="protein sequence ID" value="TDU24400.1"/>
    <property type="molecule type" value="Genomic_DNA"/>
</dbReference>
<keyword evidence="2" id="KW-1185">Reference proteome</keyword>
<reference evidence="1 2" key="1">
    <citation type="submission" date="2019-03" db="EMBL/GenBank/DDBJ databases">
        <title>Genomic Encyclopedia of Type Strains, Phase IV (KMG-IV): sequencing the most valuable type-strain genomes for metagenomic binning, comparative biology and taxonomic classification.</title>
        <authorList>
            <person name="Goeker M."/>
        </authorList>
    </citation>
    <scope>NUCLEOTIDE SEQUENCE [LARGE SCALE GENOMIC DNA]</scope>
    <source>
        <strain evidence="1 2">DSM 26377</strain>
    </source>
</reference>
<dbReference type="InterPro" id="IPR046715">
    <property type="entry name" value="DUF6607"/>
</dbReference>
<sequence>MHNEAPFRSSLDSRATRTEILPVLSAPCRRPRSSQLSADFLRLSGCLVLATGLAACAVAPAEPEPVKAPAATTYKAVERPVVDAGEAPFERDRRAILAMLGEYQVRFTFEETTVLAPGYQRRDSKNTGAFETVVLVEDASRRIVLQHLLVSDDGQHITKHWRQDWTYEAASRFEFTEEQTWRIKPLPAALTRGAWTQCVYEVSDAPRYCGTGRWTYDNGVATWNSDHTWRPLPRREYTVRSDYNALEAVNRHSITPTGWTHEQDNTKTLRDGEKPTGSLVREFGFNDYRRIEGFDFMAAYDYWAGTKDYWAQVRAAWASRFAANAGLSLKTKVDGMGLIIPLFTQAAAVEAGEAVGAEQIDKTFQEWVVPPGAAAIPLAAKHQEAPPRY</sequence>
<dbReference type="Pfam" id="PF20311">
    <property type="entry name" value="DUF6607"/>
    <property type="match status" value="1"/>
</dbReference>
<accession>A0A4R7NV74</accession>
<dbReference type="AlphaFoldDB" id="A0A4R7NV74"/>
<evidence type="ECO:0000313" key="1">
    <source>
        <dbReference type="EMBL" id="TDU24400.1"/>
    </source>
</evidence>
<dbReference type="Proteomes" id="UP000295341">
    <property type="component" value="Unassembled WGS sequence"/>
</dbReference>
<gene>
    <name evidence="1" type="ORF">DFR24_4668</name>
</gene>
<evidence type="ECO:0000313" key="2">
    <source>
        <dbReference type="Proteomes" id="UP000295341"/>
    </source>
</evidence>
<protein>
    <submittedName>
        <fullName evidence="1">Uncharacterized protein</fullName>
    </submittedName>
</protein>